<organism evidence="7 8">
    <name type="scientific">Sanguibacter inulinus</name>
    <dbReference type="NCBI Taxonomy" id="60922"/>
    <lineage>
        <taxon>Bacteria</taxon>
        <taxon>Bacillati</taxon>
        <taxon>Actinomycetota</taxon>
        <taxon>Actinomycetes</taxon>
        <taxon>Micrococcales</taxon>
        <taxon>Sanguibacteraceae</taxon>
        <taxon>Sanguibacter</taxon>
    </lineage>
</organism>
<comment type="caution">
    <text evidence="7">The sequence shown here is derived from an EMBL/GenBank/DDBJ whole genome shotgun (WGS) entry which is preliminary data.</text>
</comment>
<dbReference type="Gene3D" id="3.90.550.10">
    <property type="entry name" value="Spore Coat Polysaccharide Biosynthesis Protein SpsA, Chain A"/>
    <property type="match status" value="1"/>
</dbReference>
<evidence type="ECO:0000256" key="6">
    <source>
        <dbReference type="SAM" id="MobiDB-lite"/>
    </source>
</evidence>
<dbReference type="UniPathway" id="UPA00071"/>
<comment type="pathway">
    <text evidence="5">Cofactor biosynthesis; coenzyme F420 biosynthesis.</text>
</comment>
<keyword evidence="2 5" id="KW-0548">Nucleotidyltransferase</keyword>
<dbReference type="InterPro" id="IPR029044">
    <property type="entry name" value="Nucleotide-diphossugar_trans"/>
</dbReference>
<dbReference type="RefSeq" id="WP_179914700.1">
    <property type="nucleotide sequence ID" value="NZ_JACBYE010000093.1"/>
</dbReference>
<comment type="function">
    <text evidence="5">Guanylyltransferase that catalyzes the activation of phosphoenolpyruvate (PEP) as enolpyruvoyl-2-diphospho-5'-guanosine, via the condensation of PEP with GTP. It is involved in the biosynthesis of coenzyme F420, a hydride carrier cofactor.</text>
</comment>
<evidence type="ECO:0000256" key="5">
    <source>
        <dbReference type="HAMAP-Rule" id="MF_02114"/>
    </source>
</evidence>
<comment type="catalytic activity">
    <reaction evidence="5">
        <text>phosphoenolpyruvate + GTP + H(+) = enolpyruvoyl-2-diphospho-5'-guanosine + diphosphate</text>
        <dbReference type="Rhea" id="RHEA:30519"/>
        <dbReference type="ChEBI" id="CHEBI:15378"/>
        <dbReference type="ChEBI" id="CHEBI:33019"/>
        <dbReference type="ChEBI" id="CHEBI:37565"/>
        <dbReference type="ChEBI" id="CHEBI:58702"/>
        <dbReference type="ChEBI" id="CHEBI:143701"/>
        <dbReference type="EC" id="2.7.7.105"/>
    </reaction>
</comment>
<comment type="similarity">
    <text evidence="5">Belongs to the CofC family.</text>
</comment>
<dbReference type="Pfam" id="PF01983">
    <property type="entry name" value="CofC"/>
    <property type="match status" value="1"/>
</dbReference>
<evidence type="ECO:0000313" key="7">
    <source>
        <dbReference type="EMBL" id="NYS95578.1"/>
    </source>
</evidence>
<proteinExistence type="inferred from homology"/>
<keyword evidence="1 5" id="KW-0808">Transferase</keyword>
<evidence type="ECO:0000256" key="1">
    <source>
        <dbReference type="ARBA" id="ARBA00022679"/>
    </source>
</evidence>
<feature type="binding site" evidence="5">
    <location>
        <position position="199"/>
    </location>
    <ligand>
        <name>phosphoenolpyruvate</name>
        <dbReference type="ChEBI" id="CHEBI:58702"/>
    </ligand>
</feature>
<dbReference type="InterPro" id="IPR002835">
    <property type="entry name" value="CofC"/>
</dbReference>
<keyword evidence="3 5" id="KW-0547">Nucleotide-binding</keyword>
<feature type="region of interest" description="Disordered" evidence="6">
    <location>
        <begin position="261"/>
        <end position="299"/>
    </location>
</feature>
<evidence type="ECO:0000313" key="8">
    <source>
        <dbReference type="Proteomes" id="UP000561011"/>
    </source>
</evidence>
<dbReference type="Proteomes" id="UP000561011">
    <property type="component" value="Unassembled WGS sequence"/>
</dbReference>
<keyword evidence="8" id="KW-1185">Reference proteome</keyword>
<sequence length="299" mass="29674">MTRQASGQPTAPAAQWSVIVPVKLTAQAKTRLAGDLSPQERAELARAMVADTVAAVRAAHAVRQVVVVTDDDDVVADLRGVRPPGWAPVVVVPEPVPAAGLNAAIRAGVAAAARGDAEAGGCAAGDTAAPPGDAIARGEAAAPSGDTGGAAPGVGLRAGPVAVLLGDLPALRPADLEEALAAASAFPRAVVVDAEGTGTTLLTASAGVPLDPAFGAGSAAEHVRRGHVELDVPDLSGLRQDVDRLGDLAAVAELGAGRATSQVLARRAQSGTEPPVDVERPRPPALDQMPCTDETAAVA</sequence>
<name>A0A853F3J8_9MICO</name>
<feature type="binding site" evidence="5">
    <location>
        <position position="215"/>
    </location>
    <ligand>
        <name>phosphoenolpyruvate</name>
        <dbReference type="ChEBI" id="CHEBI:58702"/>
    </ligand>
</feature>
<dbReference type="SUPFAM" id="SSF53448">
    <property type="entry name" value="Nucleotide-diphospho-sugar transferases"/>
    <property type="match status" value="1"/>
</dbReference>
<accession>A0A853F3J8</accession>
<evidence type="ECO:0000256" key="4">
    <source>
        <dbReference type="ARBA" id="ARBA00023134"/>
    </source>
</evidence>
<protein>
    <recommendedName>
        <fullName evidence="5">Phosphoenolpyruvate guanylyltransferase</fullName>
        <shortName evidence="5">PEP guanylyltransferase</shortName>
        <ecNumber evidence="5">2.7.7.105</ecNumber>
    </recommendedName>
</protein>
<dbReference type="EMBL" id="JACBYE010000093">
    <property type="protein sequence ID" value="NYS95578.1"/>
    <property type="molecule type" value="Genomic_DNA"/>
</dbReference>
<dbReference type="PANTHER" id="PTHR40392">
    <property type="entry name" value="2-PHOSPHO-L-LACTATE GUANYLYLTRANSFERASE"/>
    <property type="match status" value="1"/>
</dbReference>
<dbReference type="GO" id="GO:0043814">
    <property type="term" value="F:phospholactate guanylyltransferase activity"/>
    <property type="evidence" value="ECO:0007669"/>
    <property type="project" value="InterPro"/>
</dbReference>
<reference evidence="7 8" key="1">
    <citation type="submission" date="2020-07" db="EMBL/GenBank/DDBJ databases">
        <title>MOT database genomes.</title>
        <authorList>
            <person name="Joseph S."/>
            <person name="Aduse-Opoku J."/>
            <person name="Hashim A."/>
            <person name="Wade W."/>
            <person name="Curtis M."/>
        </authorList>
    </citation>
    <scope>NUCLEOTIDE SEQUENCE [LARGE SCALE GENOMIC DNA]</scope>
    <source>
        <strain evidence="7 8">DSM 100099</strain>
    </source>
</reference>
<dbReference type="GO" id="GO:0005525">
    <property type="term" value="F:GTP binding"/>
    <property type="evidence" value="ECO:0007669"/>
    <property type="project" value="UniProtKB-KW"/>
</dbReference>
<dbReference type="HAMAP" id="MF_02114">
    <property type="entry name" value="CofC"/>
    <property type="match status" value="1"/>
</dbReference>
<dbReference type="GO" id="GO:0052645">
    <property type="term" value="P:F420-0 metabolic process"/>
    <property type="evidence" value="ECO:0007669"/>
    <property type="project" value="UniProtKB-UniRule"/>
</dbReference>
<dbReference type="EC" id="2.7.7.105" evidence="5"/>
<evidence type="ECO:0000256" key="3">
    <source>
        <dbReference type="ARBA" id="ARBA00022741"/>
    </source>
</evidence>
<evidence type="ECO:0000256" key="2">
    <source>
        <dbReference type="ARBA" id="ARBA00022695"/>
    </source>
</evidence>
<dbReference type="AlphaFoldDB" id="A0A853F3J8"/>
<dbReference type="PANTHER" id="PTHR40392:SF1">
    <property type="entry name" value="2-PHOSPHO-L-LACTATE GUANYLYLTRANSFERASE"/>
    <property type="match status" value="1"/>
</dbReference>
<keyword evidence="4 5" id="KW-0342">GTP-binding</keyword>
<feature type="binding site" evidence="5">
    <location>
        <position position="218"/>
    </location>
    <ligand>
        <name>phosphoenolpyruvate</name>
        <dbReference type="ChEBI" id="CHEBI:58702"/>
    </ligand>
</feature>
<gene>
    <name evidence="5" type="primary">fbiD</name>
    <name evidence="7" type="ORF">HZZ10_18910</name>
</gene>